<dbReference type="Proteomes" id="UP000183469">
    <property type="component" value="Unassembled WGS sequence"/>
</dbReference>
<organism evidence="2 3">
    <name type="scientific">Selenomonas ruminantium</name>
    <dbReference type="NCBI Taxonomy" id="971"/>
    <lineage>
        <taxon>Bacteria</taxon>
        <taxon>Bacillati</taxon>
        <taxon>Bacillota</taxon>
        <taxon>Negativicutes</taxon>
        <taxon>Selenomonadales</taxon>
        <taxon>Selenomonadaceae</taxon>
        <taxon>Selenomonas</taxon>
    </lineage>
</organism>
<dbReference type="Pfam" id="PF13558">
    <property type="entry name" value="SbcC_Walker_B"/>
    <property type="match status" value="1"/>
</dbReference>
<dbReference type="SUPFAM" id="SSF52540">
    <property type="entry name" value="P-loop containing nucleoside triphosphate hydrolases"/>
    <property type="match status" value="1"/>
</dbReference>
<dbReference type="Gene3D" id="1.10.287.1490">
    <property type="match status" value="1"/>
</dbReference>
<proteinExistence type="predicted"/>
<dbReference type="AlphaFoldDB" id="A0A1H4A0W6"/>
<keyword evidence="1" id="KW-0175">Coiled coil</keyword>
<evidence type="ECO:0000313" key="3">
    <source>
        <dbReference type="Proteomes" id="UP000183469"/>
    </source>
</evidence>
<dbReference type="EMBL" id="FNQG01000013">
    <property type="protein sequence ID" value="SEA29616.1"/>
    <property type="molecule type" value="Genomic_DNA"/>
</dbReference>
<dbReference type="CDD" id="cd00267">
    <property type="entry name" value="ABC_ATPase"/>
    <property type="match status" value="1"/>
</dbReference>
<dbReference type="InterPro" id="IPR027417">
    <property type="entry name" value="P-loop_NTPase"/>
</dbReference>
<evidence type="ECO:0000313" key="2">
    <source>
        <dbReference type="EMBL" id="SEA29616.1"/>
    </source>
</evidence>
<evidence type="ECO:0000256" key="1">
    <source>
        <dbReference type="SAM" id="Coils"/>
    </source>
</evidence>
<feature type="coiled-coil region" evidence="1">
    <location>
        <begin position="305"/>
        <end position="449"/>
    </location>
</feature>
<reference evidence="2 3" key="1">
    <citation type="submission" date="2016-10" db="EMBL/GenBank/DDBJ databases">
        <authorList>
            <person name="de Groot N.N."/>
        </authorList>
    </citation>
    <scope>NUCLEOTIDE SEQUENCE [LARGE SCALE GENOMIC DNA]</scope>
    <source>
        <strain evidence="2 3">DSM 2872</strain>
    </source>
</reference>
<dbReference type="OrthoDB" id="174137at2"/>
<sequence>MNLFATNEENENIPLGFRLERLEVYNWGTFDSRIWSLELNGEMSLLTGDVGSGKSTLVDALLTLLVPPRKVTYNKAADASAKERSLTSYVRGYYGQKRTDNGGGRPEALRDKNKYSVILGVFADKNFGRTVTLAQVFWFPEETASYPKRFYVLAQKTLSIKDRFSQIGGDMRAFRKALEKDAFIKTFDDYPQYGHEFRKIFGIRQVQAMDLFQQTVSMKKVDSLTSFVRQNMLEVPETEQEVELMLRQYHDLEAAHQAVQKAKKQQKMLQPIEVLGESYARDNRQQDEFQAMQKVLESWYAQQDYKAREEQLAAMEPQLRRLEEKITQQGKSLQEKQGELTVLQGNIARNGGAQLDEVRHQLDKVTERKAQCEASREKFQQELSALEMTLPVDEEDFALLQEKLASRKAECEAQQEELTAEASTMKANRQEAEQEERRIQAEIDSLARRKSNIPQKFIAVREEICKALNLAESEMPFAGELIAVKEEEAEWEGAIERLLRSFGISLLVPEVHYGEVADWMERHDLKMRMVYFRVPAYTEQVNANVHEDAVCQKLHIKEDSPLAPWLEAELLTRFNHICCETIKEFRQAKFALTKAGQVKTGGKRHEKDDRHDIHDQRYYVLGFSNLKKIQALQMEIEDRREEQKFFLQKENQAKRAVKKLREQSEAIVRAGVVTSFAEIHIEPLLERMAQLKAQVEKLRAENDVLKQLQAEEQRLKGEIGADYAALDDYKNQRSQLAERIRLHKAEMVMDEELFAGAESDDREKGYPLLQHYAALALEKLGSPQFDMQKRSLQQKEYNQWLNTRTHQLGEKLQKTSEELVKAMTEFRQEYPESASELLAAPEGYQDYTALLHRLQEDDLPKFESRFSHLLRENTINQIALFQTHLEEACHEIHDRIALINDSLAEIDYNEGRYIQIECNPAVSDTIQQFRRDLRACTDDALTGNMDNSYSEEKFQQVARILERLQGRPGMTDVDARWRSEVIDVRNWFVFAASELWRNPAPDMDKEYEHYTDSGGKSGGQKEKLAYTILAASIVYNFGLRGRRAGEQSFRFVVIDEAFLKSSDESARFGLELFKKLDLQLLVVTPLLKIATIEPFVSHVGFVYQRDEEHKSYLRNLTIEELQAERSAYQQQ</sequence>
<dbReference type="Pfam" id="PF13555">
    <property type="entry name" value="AAA_29"/>
    <property type="match status" value="1"/>
</dbReference>
<gene>
    <name evidence="2" type="ORF">SAMN05660648_02690</name>
</gene>
<dbReference type="Gene3D" id="3.40.1140.10">
    <property type="match status" value="1"/>
</dbReference>
<accession>A0A1H4A0W6</accession>
<dbReference type="RefSeq" id="WP_074673232.1">
    <property type="nucleotide sequence ID" value="NZ_FNQG01000013.1"/>
</dbReference>
<name>A0A1H4A0W6_SELRU</name>
<feature type="coiled-coil region" evidence="1">
    <location>
        <begin position="681"/>
        <end position="746"/>
    </location>
</feature>
<protein>
    <submittedName>
        <fullName evidence="2">Uncharacterized protein YPO0396</fullName>
    </submittedName>
</protein>